<dbReference type="RefSeq" id="XP_007878233.1">
    <property type="nucleotide sequence ID" value="XM_007880042.1"/>
</dbReference>
<proteinExistence type="predicted"/>
<accession>A0A061HAA5</accession>
<dbReference type="AlphaFoldDB" id="A0A061HAA5"/>
<organism evidence="3 4">
    <name type="scientific">Pseudozyma flocculosa PF-1</name>
    <dbReference type="NCBI Taxonomy" id="1277687"/>
    <lineage>
        <taxon>Eukaryota</taxon>
        <taxon>Fungi</taxon>
        <taxon>Dikarya</taxon>
        <taxon>Basidiomycota</taxon>
        <taxon>Ustilaginomycotina</taxon>
        <taxon>Ustilaginomycetes</taxon>
        <taxon>Ustilaginales</taxon>
        <taxon>Ustilaginaceae</taxon>
        <taxon>Pseudozyma</taxon>
    </lineage>
</organism>
<dbReference type="EMBL" id="KE361629">
    <property type="protein sequence ID" value="EPQ29852.1"/>
    <property type="molecule type" value="Genomic_DNA"/>
</dbReference>
<feature type="compositionally biased region" description="Low complexity" evidence="2">
    <location>
        <begin position="407"/>
        <end position="432"/>
    </location>
</feature>
<feature type="compositionally biased region" description="Acidic residues" evidence="2">
    <location>
        <begin position="210"/>
        <end position="223"/>
    </location>
</feature>
<feature type="compositionally biased region" description="Acidic residues" evidence="2">
    <location>
        <begin position="363"/>
        <end position="389"/>
    </location>
</feature>
<dbReference type="Proteomes" id="UP000053664">
    <property type="component" value="Unassembled WGS sequence"/>
</dbReference>
<keyword evidence="1" id="KW-0175">Coiled coil</keyword>
<evidence type="ECO:0000313" key="3">
    <source>
        <dbReference type="EMBL" id="EPQ29852.1"/>
    </source>
</evidence>
<feature type="region of interest" description="Disordered" evidence="2">
    <location>
        <begin position="125"/>
        <end position="223"/>
    </location>
</feature>
<evidence type="ECO:0000256" key="2">
    <source>
        <dbReference type="SAM" id="MobiDB-lite"/>
    </source>
</evidence>
<sequence>MAQSAASTETDTSFTAALTTTITATTASPAPALSAEGQGRTDFLPLFATSYDTEAGPPTSLPLTAPSHASLLDFGTASTTDSDLTDQTSDLGLSDAGSSLSCSIAKEAVDDEAASLLSSADSVAATAAATENPHTAPEPSDSLDEAASQDHSDTDSAFDDGEETVTMNKGDEVDAASTVAGPTEDGNMSMHSANEDAKSASAVSMSPGADADDDDDDDDDEESAADFTEFFVGNSSIADPLKYIAMSFEDKCRELKTITKSHDKHVGLVASLTEEKEQLQEALSESLSTRANLEEQVQQLTSELAALREELGHKDQLLATSDKISTSLFGVLMAAKSTLDSAGSLAPAMRSMSSAYAPSAAATDDDDDDDSDVDDEGASDEDDDDDDAQTADTDHEGADGVAKSDSGKAAGAVDDAKRAAAAGPGSPRHAVV</sequence>
<dbReference type="HOGENOM" id="CLU_634806_0_0_1"/>
<evidence type="ECO:0000313" key="4">
    <source>
        <dbReference type="Proteomes" id="UP000053664"/>
    </source>
</evidence>
<protein>
    <submittedName>
        <fullName evidence="3">Uncharacterized protein</fullName>
    </submittedName>
</protein>
<dbReference type="KEGG" id="pfp:PFL1_02525"/>
<reference evidence="3 4" key="1">
    <citation type="journal article" date="2013" name="Plant Cell">
        <title>The transition from a phytopathogenic smut ancestor to an anamorphic biocontrol agent deciphered by comparative whole-genome analysis.</title>
        <authorList>
            <person name="Lefebvre F."/>
            <person name="Joly D.L."/>
            <person name="Labbe C."/>
            <person name="Teichmann B."/>
            <person name="Linning R."/>
            <person name="Belzile F."/>
            <person name="Bakkeren G."/>
            <person name="Belanger R.R."/>
        </authorList>
    </citation>
    <scope>NUCLEOTIDE SEQUENCE [LARGE SCALE GENOMIC DNA]</scope>
    <source>
        <strain evidence="3 4">PF-1</strain>
    </source>
</reference>
<name>A0A061HAA5_9BASI</name>
<evidence type="ECO:0000256" key="1">
    <source>
        <dbReference type="SAM" id="Coils"/>
    </source>
</evidence>
<dbReference type="GeneID" id="19316645"/>
<feature type="region of interest" description="Disordered" evidence="2">
    <location>
        <begin position="356"/>
        <end position="432"/>
    </location>
</feature>
<feature type="coiled-coil region" evidence="1">
    <location>
        <begin position="269"/>
        <end position="317"/>
    </location>
</feature>
<gene>
    <name evidence="3" type="ORF">PFL1_02525</name>
</gene>
<dbReference type="eggNOG" id="ENOG502RE2S">
    <property type="taxonomic scope" value="Eukaryota"/>
</dbReference>